<keyword evidence="2" id="KW-1185">Reference proteome</keyword>
<dbReference type="EMBL" id="JAGIOH010000001">
    <property type="protein sequence ID" value="MBP2400822.1"/>
    <property type="molecule type" value="Genomic_DNA"/>
</dbReference>
<dbReference type="RefSeq" id="WP_209513381.1">
    <property type="nucleotide sequence ID" value="NZ_JAGIOH010000001.1"/>
</dbReference>
<reference evidence="1 2" key="1">
    <citation type="submission" date="2021-03" db="EMBL/GenBank/DDBJ databases">
        <title>Sequencing the genomes of 1000 actinobacteria strains.</title>
        <authorList>
            <person name="Klenk H.-P."/>
        </authorList>
    </citation>
    <scope>NUCLEOTIDE SEQUENCE [LARGE SCALE GENOMIC DNA]</scope>
    <source>
        <strain evidence="1 2">DSM 41480</strain>
    </source>
</reference>
<name>A0ABS4XWF7_9ACTN</name>
<sequence length="114" mass="13002">MKLLRHRTELKTRKVTRQMVYAVTDTPAHQARPARLNKIARSQWNIEAVHHVRDVTFAEDASKIRSGARAGEHGHLPELRHQHLAHSGTPQHAAALREVSYTPFTRPLDLLKLP</sequence>
<proteinExistence type="predicted"/>
<dbReference type="GeneID" id="91567182"/>
<protein>
    <submittedName>
        <fullName evidence="1">Transposase YbfD/YdcC</fullName>
    </submittedName>
</protein>
<evidence type="ECO:0000313" key="1">
    <source>
        <dbReference type="EMBL" id="MBP2400822.1"/>
    </source>
</evidence>
<gene>
    <name evidence="1" type="ORF">JO379_000291</name>
</gene>
<comment type="caution">
    <text evidence="1">The sequence shown here is derived from an EMBL/GenBank/DDBJ whole genome shotgun (WGS) entry which is preliminary data.</text>
</comment>
<organism evidence="1 2">
    <name type="scientific">Streptomyces syringium</name>
    <dbReference type="NCBI Taxonomy" id="76729"/>
    <lineage>
        <taxon>Bacteria</taxon>
        <taxon>Bacillati</taxon>
        <taxon>Actinomycetota</taxon>
        <taxon>Actinomycetes</taxon>
        <taxon>Kitasatosporales</taxon>
        <taxon>Streptomycetaceae</taxon>
        <taxon>Streptomyces</taxon>
    </lineage>
</organism>
<accession>A0ABS4XWF7</accession>
<dbReference type="Proteomes" id="UP001519291">
    <property type="component" value="Unassembled WGS sequence"/>
</dbReference>
<evidence type="ECO:0000313" key="2">
    <source>
        <dbReference type="Proteomes" id="UP001519291"/>
    </source>
</evidence>